<gene>
    <name evidence="1" type="ORF">LLJM1_0499</name>
</gene>
<organism evidence="1 2">
    <name type="scientific">Lactococcus lactis subsp. cremoris</name>
    <name type="common">Streptococcus cremoris</name>
    <dbReference type="NCBI Taxonomy" id="1359"/>
    <lineage>
        <taxon>Bacteria</taxon>
        <taxon>Bacillati</taxon>
        <taxon>Bacillota</taxon>
        <taxon>Bacilli</taxon>
        <taxon>Lactobacillales</taxon>
        <taxon>Streptococcaceae</taxon>
        <taxon>Lactococcus</taxon>
    </lineage>
</organism>
<reference evidence="1 2" key="1">
    <citation type="journal article" date="2017" name="BMC Genomics">
        <title>Comparative and functional genomics of the Lactococcus lactis taxon; insights into evolution and niche adaptation.</title>
        <authorList>
            <person name="Kelleher P."/>
            <person name="Bottacini F."/>
            <person name="Mahony J."/>
            <person name="Kilcawley K.N."/>
            <person name="van Sinderen D."/>
        </authorList>
    </citation>
    <scope>NUCLEOTIDE SEQUENCE [LARGE SCALE GENOMIC DNA]</scope>
    <source>
        <strain evidence="1 2">JM1</strain>
    </source>
</reference>
<protein>
    <recommendedName>
        <fullName evidence="3">Phage protein</fullName>
    </recommendedName>
</protein>
<dbReference type="RefSeq" id="WP_063280702.1">
    <property type="nucleotide sequence ID" value="NZ_CP015899.2"/>
</dbReference>
<evidence type="ECO:0000313" key="1">
    <source>
        <dbReference type="EMBL" id="ARE27891.1"/>
    </source>
</evidence>
<dbReference type="Proteomes" id="UP000191806">
    <property type="component" value="Chromosome"/>
</dbReference>
<accession>A0A1V0PF50</accession>
<proteinExistence type="predicted"/>
<evidence type="ECO:0000313" key="2">
    <source>
        <dbReference type="Proteomes" id="UP000191806"/>
    </source>
</evidence>
<dbReference type="EMBL" id="CP015899">
    <property type="protein sequence ID" value="ARE27891.1"/>
    <property type="molecule type" value="Genomic_DNA"/>
</dbReference>
<dbReference type="AlphaFoldDB" id="A0A1V0PF50"/>
<evidence type="ECO:0008006" key="3">
    <source>
        <dbReference type="Google" id="ProtNLM"/>
    </source>
</evidence>
<sequence length="196" mass="22619">MNKDELIELILLDIERLGIVMAPTKLEQFAIINCEKFIGVYDPSSVTPFILAHELIHAKYGDNQRHCDNDILSDEEKRANKEAIILLWEIYKEQGGNSSYFSNFIEISKCPFEQSITTLQKIEIKEGISKEGISDEIVPVFEGSLRKYAIDYISQFDVIEIIKVYDFLEAYNLSYDLYENAVSEFQKLSDQQDIVL</sequence>
<name>A0A1V0PF50_LACLC</name>